<evidence type="ECO:0000313" key="1">
    <source>
        <dbReference type="EMBL" id="VTZ49504.1"/>
    </source>
</evidence>
<keyword evidence="2" id="KW-1185">Reference proteome</keyword>
<organism evidence="1 2">
    <name type="scientific">Methylocella tundrae</name>
    <dbReference type="NCBI Taxonomy" id="227605"/>
    <lineage>
        <taxon>Bacteria</taxon>
        <taxon>Pseudomonadati</taxon>
        <taxon>Pseudomonadota</taxon>
        <taxon>Alphaproteobacteria</taxon>
        <taxon>Hyphomicrobiales</taxon>
        <taxon>Beijerinckiaceae</taxon>
        <taxon>Methylocella</taxon>
    </lineage>
</organism>
<sequence length="94" mass="10552">MLRVLYLNGCLFGCKTHVSYLFYFDIGLLTFAKQTSTRPGWFVPALASASREHSRNEPARPDFVDAVWLVPANLWQPPRGQCGLGRLGPSLRQS</sequence>
<dbReference type="EMBL" id="CABFMQ020000073">
    <property type="protein sequence ID" value="VTZ49504.1"/>
    <property type="molecule type" value="Genomic_DNA"/>
</dbReference>
<name>A0A8B6M3Y6_METTU</name>
<protein>
    <submittedName>
        <fullName evidence="1">Uncharacterized protein</fullName>
    </submittedName>
</protein>
<gene>
    <name evidence="1" type="ORF">MPC4_170035</name>
</gene>
<comment type="caution">
    <text evidence="1">The sequence shown here is derived from an EMBL/GenBank/DDBJ whole genome shotgun (WGS) entry which is preliminary data.</text>
</comment>
<evidence type="ECO:0000313" key="2">
    <source>
        <dbReference type="Proteomes" id="UP000485880"/>
    </source>
</evidence>
<dbReference type="Proteomes" id="UP000485880">
    <property type="component" value="Unassembled WGS sequence"/>
</dbReference>
<reference evidence="1 2" key="1">
    <citation type="submission" date="2019-05" db="EMBL/GenBank/DDBJ databases">
        <authorList>
            <person name="Farhan Ul Haque M."/>
        </authorList>
    </citation>
    <scope>NUCLEOTIDE SEQUENCE [LARGE SCALE GENOMIC DNA]</scope>
    <source>
        <strain evidence="1">2</strain>
    </source>
</reference>
<proteinExistence type="predicted"/>
<dbReference type="AlphaFoldDB" id="A0A8B6M3Y6"/>
<accession>A0A8B6M3Y6</accession>